<reference evidence="2" key="1">
    <citation type="journal article" date="2020" name="Nature">
        <title>Giant virus diversity and host interactions through global metagenomics.</title>
        <authorList>
            <person name="Schulz F."/>
            <person name="Roux S."/>
            <person name="Paez-Espino D."/>
            <person name="Jungbluth S."/>
            <person name="Walsh D.A."/>
            <person name="Denef V.J."/>
            <person name="McMahon K.D."/>
            <person name="Konstantinidis K.T."/>
            <person name="Eloe-Fadrosh E.A."/>
            <person name="Kyrpides N.C."/>
            <person name="Woyke T."/>
        </authorList>
    </citation>
    <scope>NUCLEOTIDE SEQUENCE</scope>
    <source>
        <strain evidence="2">GVMAG-S-ERX556106-38</strain>
    </source>
</reference>
<evidence type="ECO:0000256" key="1">
    <source>
        <dbReference type="SAM" id="MobiDB-lite"/>
    </source>
</evidence>
<name>A0A6C0FBX1_9ZZZZ</name>
<sequence>MCVNYNNVTMSNILYYSKYCEHSKKLIGHITSNSLQEGIHFICIDKRFQDPNTKKLYILLDNGDKIIMPENVQSVPAMLLLKENYRVIYGDDIYNYVKPIIRQQVKQSTQNNMEPSCFSFQGDAGGFGGVMSDNYSFLDQSSEELGTKGQGGMRQMYNYSSLNDTMNPGSSIQTPTDDFDYATTSGTQSMSVEQLQKMREEEFSRSMKNPGQGI</sequence>
<organism evidence="2">
    <name type="scientific">viral metagenome</name>
    <dbReference type="NCBI Taxonomy" id="1070528"/>
    <lineage>
        <taxon>unclassified sequences</taxon>
        <taxon>metagenomes</taxon>
        <taxon>organismal metagenomes</taxon>
    </lineage>
</organism>
<accession>A0A6C0FBX1</accession>
<proteinExistence type="predicted"/>
<dbReference type="AlphaFoldDB" id="A0A6C0FBX1"/>
<protein>
    <submittedName>
        <fullName evidence="2">Uncharacterized protein</fullName>
    </submittedName>
</protein>
<feature type="compositionally biased region" description="Polar residues" evidence="1">
    <location>
        <begin position="164"/>
        <end position="194"/>
    </location>
</feature>
<evidence type="ECO:0000313" key="2">
    <source>
        <dbReference type="EMBL" id="QHT38712.1"/>
    </source>
</evidence>
<feature type="compositionally biased region" description="Basic and acidic residues" evidence="1">
    <location>
        <begin position="196"/>
        <end position="205"/>
    </location>
</feature>
<feature type="region of interest" description="Disordered" evidence="1">
    <location>
        <begin position="164"/>
        <end position="214"/>
    </location>
</feature>
<dbReference type="EMBL" id="MN738833">
    <property type="protein sequence ID" value="QHT38712.1"/>
    <property type="molecule type" value="Genomic_DNA"/>
</dbReference>